<evidence type="ECO:0000313" key="2">
    <source>
        <dbReference type="Proteomes" id="UP000248395"/>
    </source>
</evidence>
<reference evidence="1 2" key="1">
    <citation type="submission" date="2018-05" db="EMBL/GenBank/DDBJ databases">
        <title>Genomic Encyclopedia of Type Strains, Phase IV (KMG-IV): sequencing the most valuable type-strain genomes for metagenomic binning, comparative biology and taxonomic classification.</title>
        <authorList>
            <person name="Goeker M."/>
        </authorList>
    </citation>
    <scope>NUCLEOTIDE SEQUENCE [LARGE SCALE GENOMIC DNA]</scope>
    <source>
        <strain evidence="1 2">DSM 25134</strain>
    </source>
</reference>
<evidence type="ECO:0000313" key="1">
    <source>
        <dbReference type="EMBL" id="PXX45729.1"/>
    </source>
</evidence>
<accession>A0A318JY86</accession>
<dbReference type="RefSeq" id="WP_110313512.1">
    <property type="nucleotide sequence ID" value="NZ_QJKC01000011.1"/>
</dbReference>
<comment type="caution">
    <text evidence="1">The sequence shown here is derived from an EMBL/GenBank/DDBJ whole genome shotgun (WGS) entry which is preliminary data.</text>
</comment>
<dbReference type="EMBL" id="QJKC01000011">
    <property type="protein sequence ID" value="PXX45729.1"/>
    <property type="molecule type" value="Genomic_DNA"/>
</dbReference>
<protein>
    <submittedName>
        <fullName evidence="1">[NiFe] hydrogenase assembly HybE family chaperone</fullName>
    </submittedName>
</protein>
<name>A0A318JY86_9NEIS</name>
<keyword evidence="2" id="KW-1185">Reference proteome</keyword>
<dbReference type="OrthoDB" id="7060130at2"/>
<dbReference type="InterPro" id="IPR038530">
    <property type="entry name" value="NiFe-hyd_HybE_sf"/>
</dbReference>
<dbReference type="Pfam" id="PF11939">
    <property type="entry name" value="NiFe-hyd_HybE"/>
    <property type="match status" value="1"/>
</dbReference>
<dbReference type="Gene3D" id="3.30.1460.40">
    <property type="entry name" value="[NiFe]-hydrogenase assembly chaperone, HybE"/>
    <property type="match status" value="1"/>
</dbReference>
<dbReference type="NCBIfam" id="TIGR03993">
    <property type="entry name" value="hydrog_HybE"/>
    <property type="match status" value="1"/>
</dbReference>
<gene>
    <name evidence="1" type="ORF">DFR38_111126</name>
</gene>
<sequence length="159" mass="17263">MSQYPQLFATTPAPQLEALFRDIAASRMQGIPILNPALQVEAIGFQQWGGPQGRLWAGVLLTPWFMNLLLLPIDTDSLPAVPPTGETVIALPGDALPFMAGHEDALGDYRLCSLFSPVLQFADQDSARTTALEVLKLLFPPAQPAAPDLSRRRLFGLGR</sequence>
<dbReference type="AlphaFoldDB" id="A0A318JY86"/>
<proteinExistence type="predicted"/>
<dbReference type="InterPro" id="IPR023994">
    <property type="entry name" value="NiFe-hyd_HybE"/>
</dbReference>
<dbReference type="Proteomes" id="UP000248395">
    <property type="component" value="Unassembled WGS sequence"/>
</dbReference>
<organism evidence="1 2">
    <name type="scientific">Aquitalea magnusonii</name>
    <dbReference type="NCBI Taxonomy" id="332411"/>
    <lineage>
        <taxon>Bacteria</taxon>
        <taxon>Pseudomonadati</taxon>
        <taxon>Pseudomonadota</taxon>
        <taxon>Betaproteobacteria</taxon>
        <taxon>Neisseriales</taxon>
        <taxon>Chromobacteriaceae</taxon>
        <taxon>Aquitalea</taxon>
    </lineage>
</organism>